<accession>A0A0F3GJ40</accession>
<dbReference type="Proteomes" id="UP000033423">
    <property type="component" value="Unassembled WGS sequence"/>
</dbReference>
<sequence>MVGSTTINRGCQDLRHFYVFYRMSLLLCFSDVTTLQWSATPKRDASSGNLKLTIDNIVIHMLPLKHVLF</sequence>
<organism evidence="1 2">
    <name type="scientific">Candidatus Magnetobacterium bavaricum</name>
    <dbReference type="NCBI Taxonomy" id="29290"/>
    <lineage>
        <taxon>Bacteria</taxon>
        <taxon>Pseudomonadati</taxon>
        <taxon>Nitrospirota</taxon>
        <taxon>Thermodesulfovibrionia</taxon>
        <taxon>Thermodesulfovibrionales</taxon>
        <taxon>Candidatus Magnetobacteriaceae</taxon>
        <taxon>Candidatus Magnetobacterium</taxon>
    </lineage>
</organism>
<proteinExistence type="predicted"/>
<gene>
    <name evidence="1" type="ORF">MBAV_005975</name>
</gene>
<evidence type="ECO:0000313" key="2">
    <source>
        <dbReference type="Proteomes" id="UP000033423"/>
    </source>
</evidence>
<reference evidence="1 2" key="1">
    <citation type="submission" date="2015-02" db="EMBL/GenBank/DDBJ databases">
        <title>Single-cell genomics of uncultivated deep-branching MTB reveals a conserved set of magnetosome genes.</title>
        <authorList>
            <person name="Kolinko S."/>
            <person name="Richter M."/>
            <person name="Glockner F.O."/>
            <person name="Brachmann A."/>
            <person name="Schuler D."/>
        </authorList>
    </citation>
    <scope>NUCLEOTIDE SEQUENCE [LARGE SCALE GENOMIC DNA]</scope>
    <source>
        <strain evidence="1">TM-1</strain>
    </source>
</reference>
<dbReference type="EMBL" id="LACI01002540">
    <property type="protein sequence ID" value="KJU81832.1"/>
    <property type="molecule type" value="Genomic_DNA"/>
</dbReference>
<protein>
    <submittedName>
        <fullName evidence="1">Uncharacterized protein</fullName>
    </submittedName>
</protein>
<keyword evidence="2" id="KW-1185">Reference proteome</keyword>
<name>A0A0F3GJ40_9BACT</name>
<dbReference type="AlphaFoldDB" id="A0A0F3GJ40"/>
<evidence type="ECO:0000313" key="1">
    <source>
        <dbReference type="EMBL" id="KJU81832.1"/>
    </source>
</evidence>
<comment type="caution">
    <text evidence="1">The sequence shown here is derived from an EMBL/GenBank/DDBJ whole genome shotgun (WGS) entry which is preliminary data.</text>
</comment>